<sequence length="147" mass="17333">MENESAKMYMYHFDTCTEQVRYAVDEHDLIYWFISGLKKPCRSKVMPLSFALFEAAKVVAEIIENHLLKIENNEKMFKIMNDEEINVFDKEDIDNIDHEVKIVEHEIEMKSELEKVKMGEVENSSEGLLDWLTIIGDGYLEKYNDED</sequence>
<gene>
    <name evidence="1" type="ORF">GMARGA_LOCUS40757</name>
</gene>
<evidence type="ECO:0000313" key="1">
    <source>
        <dbReference type="EMBL" id="CAG8851468.1"/>
    </source>
</evidence>
<dbReference type="EMBL" id="CAJVQB010106285">
    <property type="protein sequence ID" value="CAG8851468.1"/>
    <property type="molecule type" value="Genomic_DNA"/>
</dbReference>
<evidence type="ECO:0000313" key="2">
    <source>
        <dbReference type="Proteomes" id="UP000789901"/>
    </source>
</evidence>
<keyword evidence="2" id="KW-1185">Reference proteome</keyword>
<reference evidence="1 2" key="1">
    <citation type="submission" date="2021-06" db="EMBL/GenBank/DDBJ databases">
        <authorList>
            <person name="Kallberg Y."/>
            <person name="Tangrot J."/>
            <person name="Rosling A."/>
        </authorList>
    </citation>
    <scope>NUCLEOTIDE SEQUENCE [LARGE SCALE GENOMIC DNA]</scope>
    <source>
        <strain evidence="1 2">120-4 pot B 10/14</strain>
    </source>
</reference>
<proteinExistence type="predicted"/>
<protein>
    <submittedName>
        <fullName evidence="1">6844_t:CDS:1</fullName>
    </submittedName>
</protein>
<comment type="caution">
    <text evidence="1">The sequence shown here is derived from an EMBL/GenBank/DDBJ whole genome shotgun (WGS) entry which is preliminary data.</text>
</comment>
<organism evidence="1 2">
    <name type="scientific">Gigaspora margarita</name>
    <dbReference type="NCBI Taxonomy" id="4874"/>
    <lineage>
        <taxon>Eukaryota</taxon>
        <taxon>Fungi</taxon>
        <taxon>Fungi incertae sedis</taxon>
        <taxon>Mucoromycota</taxon>
        <taxon>Glomeromycotina</taxon>
        <taxon>Glomeromycetes</taxon>
        <taxon>Diversisporales</taxon>
        <taxon>Gigasporaceae</taxon>
        <taxon>Gigaspora</taxon>
    </lineage>
</organism>
<name>A0ABN7XBW9_GIGMA</name>
<accession>A0ABN7XBW9</accession>
<feature type="non-terminal residue" evidence="1">
    <location>
        <position position="147"/>
    </location>
</feature>
<dbReference type="Proteomes" id="UP000789901">
    <property type="component" value="Unassembled WGS sequence"/>
</dbReference>